<sequence>MKTVLVATDLSARSDAAIRRAALLCGDRGASLNVLHVVDDDQPADLVRQEIAAARAYLERTLPLPGGRVLCEAGDPFAVITRIAVETGSDLVVLGTHRRKLLRDIFTGTTAERVIRRTRVPVLMAIRPPAGAYARVAVGIDLGPSSRLAALAADRLGLLPAGAAAVHAYPSVSRMPLALAVVEKAHVHATLEKEAGAAKRELTAFLALGGLDGLDLRPVVVEGAARDQLPRWAAEQGIELLVAGTRSDGGLQRLIVGSTAEALLAHATCDVLVVPEPDAPGLLDGPGTDGPAAA</sequence>
<dbReference type="PANTHER" id="PTHR46268">
    <property type="entry name" value="STRESS RESPONSE PROTEIN NHAX"/>
    <property type="match status" value="1"/>
</dbReference>
<reference evidence="5 6" key="1">
    <citation type="journal article" date="2010" name="BMC Genomics">
        <title>Metabolic flexibility revealed in the genome of the cyst-forming alpha-1 proteobacterium Rhodospirillum centenum.</title>
        <authorList>
            <person name="Lu Y.K."/>
            <person name="Marden J."/>
            <person name="Han M."/>
            <person name="Swingley W.D."/>
            <person name="Mastrian S.D."/>
            <person name="Chowdhury S.R."/>
            <person name="Hao J."/>
            <person name="Helmy T."/>
            <person name="Kim S."/>
            <person name="Kurdoglu A.A."/>
            <person name="Matthies H.J."/>
            <person name="Rollo D."/>
            <person name="Stothard P."/>
            <person name="Blankenship R.E."/>
            <person name="Bauer C.E."/>
            <person name="Touchman J.W."/>
        </authorList>
    </citation>
    <scope>NUCLEOTIDE SEQUENCE [LARGE SCALE GENOMIC DNA]</scope>
    <source>
        <strain evidence="6">ATCC 51521 / SW</strain>
    </source>
</reference>
<evidence type="ECO:0000313" key="5">
    <source>
        <dbReference type="EMBL" id="ACI99827.1"/>
    </source>
</evidence>
<dbReference type="Gene3D" id="3.40.50.620">
    <property type="entry name" value="HUPs"/>
    <property type="match status" value="2"/>
</dbReference>
<protein>
    <submittedName>
        <fullName evidence="5">Universal stress protein, putative</fullName>
    </submittedName>
</protein>
<feature type="domain" description="UspA" evidence="4">
    <location>
        <begin position="133"/>
        <end position="275"/>
    </location>
</feature>
<dbReference type="SUPFAM" id="SSF52402">
    <property type="entry name" value="Adenine nucleotide alpha hydrolases-like"/>
    <property type="match status" value="2"/>
</dbReference>
<keyword evidence="2" id="KW-0547">Nucleotide-binding</keyword>
<dbReference type="Pfam" id="PF00582">
    <property type="entry name" value="Usp"/>
    <property type="match status" value="2"/>
</dbReference>
<dbReference type="Proteomes" id="UP000001591">
    <property type="component" value="Chromosome"/>
</dbReference>
<accession>B6IUK2</accession>
<dbReference type="AlphaFoldDB" id="B6IUK2"/>
<dbReference type="PANTHER" id="PTHR46268:SF27">
    <property type="entry name" value="UNIVERSAL STRESS PROTEIN RV2623"/>
    <property type="match status" value="1"/>
</dbReference>
<evidence type="ECO:0000259" key="4">
    <source>
        <dbReference type="Pfam" id="PF00582"/>
    </source>
</evidence>
<name>B6IUK2_RHOCS</name>
<dbReference type="CDD" id="cd00293">
    <property type="entry name" value="USP-like"/>
    <property type="match status" value="2"/>
</dbReference>
<feature type="domain" description="UspA" evidence="4">
    <location>
        <begin position="1"/>
        <end position="124"/>
    </location>
</feature>
<proteinExistence type="inferred from homology"/>
<dbReference type="InterPro" id="IPR014729">
    <property type="entry name" value="Rossmann-like_a/b/a_fold"/>
</dbReference>
<dbReference type="HOGENOM" id="CLU_049301_2_1_5"/>
<keyword evidence="3" id="KW-0067">ATP-binding</keyword>
<comment type="similarity">
    <text evidence="1">Belongs to the universal stress protein A family.</text>
</comment>
<dbReference type="InterPro" id="IPR006015">
    <property type="entry name" value="Universal_stress_UspA"/>
</dbReference>
<dbReference type="GO" id="GO:0005524">
    <property type="term" value="F:ATP binding"/>
    <property type="evidence" value="ECO:0007669"/>
    <property type="project" value="UniProtKB-KW"/>
</dbReference>
<keyword evidence="6" id="KW-1185">Reference proteome</keyword>
<dbReference type="RefSeq" id="WP_012567609.1">
    <property type="nucleotide sequence ID" value="NC_011420.2"/>
</dbReference>
<gene>
    <name evidence="5" type="primary">uspA</name>
    <name evidence="5" type="ordered locus">RC1_2444</name>
</gene>
<dbReference type="KEGG" id="rce:RC1_2444"/>
<dbReference type="PRINTS" id="PR01438">
    <property type="entry name" value="UNVRSLSTRESS"/>
</dbReference>
<evidence type="ECO:0000256" key="2">
    <source>
        <dbReference type="ARBA" id="ARBA00022741"/>
    </source>
</evidence>
<organism evidence="5 6">
    <name type="scientific">Rhodospirillum centenum (strain ATCC 51521 / SW)</name>
    <dbReference type="NCBI Taxonomy" id="414684"/>
    <lineage>
        <taxon>Bacteria</taxon>
        <taxon>Pseudomonadati</taxon>
        <taxon>Pseudomonadota</taxon>
        <taxon>Alphaproteobacteria</taxon>
        <taxon>Rhodospirillales</taxon>
        <taxon>Rhodospirillaceae</taxon>
        <taxon>Rhodospirillum</taxon>
    </lineage>
</organism>
<dbReference type="OrthoDB" id="5564966at2"/>
<evidence type="ECO:0000313" key="6">
    <source>
        <dbReference type="Proteomes" id="UP000001591"/>
    </source>
</evidence>
<dbReference type="eggNOG" id="COG0589">
    <property type="taxonomic scope" value="Bacteria"/>
</dbReference>
<dbReference type="EMBL" id="CP000613">
    <property type="protein sequence ID" value="ACI99827.1"/>
    <property type="molecule type" value="Genomic_DNA"/>
</dbReference>
<dbReference type="InterPro" id="IPR006016">
    <property type="entry name" value="UspA"/>
</dbReference>
<evidence type="ECO:0000256" key="1">
    <source>
        <dbReference type="ARBA" id="ARBA00008791"/>
    </source>
</evidence>
<evidence type="ECO:0000256" key="3">
    <source>
        <dbReference type="ARBA" id="ARBA00022840"/>
    </source>
</evidence>
<dbReference type="STRING" id="414684.RC1_2444"/>